<dbReference type="PANTHER" id="PTHR41733:SF1">
    <property type="entry name" value="CHROMOSOME UNDETERMINED SCAFFOLD_30, WHOLE GENOME SHOTGUN SEQUENCE"/>
    <property type="match status" value="1"/>
</dbReference>
<feature type="compositionally biased region" description="Low complexity" evidence="2">
    <location>
        <begin position="236"/>
        <end position="249"/>
    </location>
</feature>
<dbReference type="Pfam" id="PF00627">
    <property type="entry name" value="UBA"/>
    <property type="match status" value="1"/>
</dbReference>
<evidence type="ECO:0000256" key="2">
    <source>
        <dbReference type="SAM" id="MobiDB-lite"/>
    </source>
</evidence>
<keyword evidence="1" id="KW-0175">Coiled coil</keyword>
<proteinExistence type="predicted"/>
<feature type="region of interest" description="Disordered" evidence="2">
    <location>
        <begin position="217"/>
        <end position="371"/>
    </location>
</feature>
<evidence type="ECO:0000256" key="1">
    <source>
        <dbReference type="SAM" id="Coils"/>
    </source>
</evidence>
<dbReference type="Proteomes" id="UP001438707">
    <property type="component" value="Unassembled WGS sequence"/>
</dbReference>
<dbReference type="PROSITE" id="PS50030">
    <property type="entry name" value="UBA"/>
    <property type="match status" value="1"/>
</dbReference>
<dbReference type="SUPFAM" id="SSF46934">
    <property type="entry name" value="UBA-like"/>
    <property type="match status" value="1"/>
</dbReference>
<feature type="coiled-coil region" evidence="1">
    <location>
        <begin position="124"/>
        <end position="158"/>
    </location>
</feature>
<evidence type="ECO:0000313" key="4">
    <source>
        <dbReference type="EMBL" id="KAK9828289.1"/>
    </source>
</evidence>
<comment type="caution">
    <text evidence="4">The sequence shown here is derived from an EMBL/GenBank/DDBJ whole genome shotgun (WGS) entry which is preliminary data.</text>
</comment>
<accession>A0AAW1R3M6</accession>
<dbReference type="AlphaFoldDB" id="A0AAW1R3M6"/>
<feature type="compositionally biased region" description="Low complexity" evidence="2">
    <location>
        <begin position="280"/>
        <end position="290"/>
    </location>
</feature>
<dbReference type="PANTHER" id="PTHR41733">
    <property type="entry name" value="UBIQUITIN-ASSOCIATED/TRANSLATION ELONGATION FACTOR EF1B, N-TERMINAL, EUKARYOTE"/>
    <property type="match status" value="1"/>
</dbReference>
<dbReference type="InterPro" id="IPR015940">
    <property type="entry name" value="UBA"/>
</dbReference>
<dbReference type="EMBL" id="JALJOS010000016">
    <property type="protein sequence ID" value="KAK9828289.1"/>
    <property type="molecule type" value="Genomic_DNA"/>
</dbReference>
<gene>
    <name evidence="4" type="ORF">WJX74_007360</name>
</gene>
<evidence type="ECO:0000259" key="3">
    <source>
        <dbReference type="PROSITE" id="PS50030"/>
    </source>
</evidence>
<feature type="compositionally biased region" description="Basic residues" evidence="2">
    <location>
        <begin position="348"/>
        <end position="362"/>
    </location>
</feature>
<feature type="domain" description="UBA" evidence="3">
    <location>
        <begin position="397"/>
        <end position="437"/>
    </location>
</feature>
<feature type="compositionally biased region" description="Basic residues" evidence="2">
    <location>
        <begin position="327"/>
        <end position="337"/>
    </location>
</feature>
<sequence length="439" mass="47658">MASWGAEKRGPKLGDAASLWNFTPSPGWTKEEAQLLKLCLIRYGIGRWVQILETRLLPGKLIQQLNGQTQRLLGQQSLAAYTGLQVDIDRIRADNAEILDAERKGGLIINSGPNLTKDARAKLQKAAQEKYALSKEEIAESEKQLGELEARMVELAQDKPSAAQHSLRQLLEADVASMNRKEQMVVLKGLHRHLHNLIDRLQGRPAALAQVVHMRSPVKARQAPPGMPTHLQHSRAVPGPAKQAAAVASPAPPLPNPNSDADDEPSPLRVVSRKVQRVRPSAAAPSSSSPDVQPLAEQPCTDGNTSVPGAADVTATGAEGVMAKAGPAKRQRRRNRKLYPDSDDSPSPKKKRKARQPWRPKASHPVAMQDRCTLDKDKIAADLPEAGHMSYQAVAASADQADLAQLLAMGFDRSRALDALQEANHNVEAATNWLLTNVV</sequence>
<name>A0AAW1R3M6_9CHLO</name>
<keyword evidence="5" id="KW-1185">Reference proteome</keyword>
<protein>
    <recommendedName>
        <fullName evidence="3">UBA domain-containing protein</fullName>
    </recommendedName>
</protein>
<dbReference type="Gene3D" id="1.10.8.10">
    <property type="entry name" value="DNA helicase RuvA subunit, C-terminal domain"/>
    <property type="match status" value="1"/>
</dbReference>
<reference evidence="4 5" key="1">
    <citation type="journal article" date="2024" name="Nat. Commun.">
        <title>Phylogenomics reveals the evolutionary origins of lichenization in chlorophyte algae.</title>
        <authorList>
            <person name="Puginier C."/>
            <person name="Libourel C."/>
            <person name="Otte J."/>
            <person name="Skaloud P."/>
            <person name="Haon M."/>
            <person name="Grisel S."/>
            <person name="Petersen M."/>
            <person name="Berrin J.G."/>
            <person name="Delaux P.M."/>
            <person name="Dal Grande F."/>
            <person name="Keller J."/>
        </authorList>
    </citation>
    <scope>NUCLEOTIDE SEQUENCE [LARGE SCALE GENOMIC DNA]</scope>
    <source>
        <strain evidence="4 5">SAG 2145</strain>
    </source>
</reference>
<dbReference type="InterPro" id="IPR009060">
    <property type="entry name" value="UBA-like_sf"/>
</dbReference>
<organism evidence="4 5">
    <name type="scientific">Apatococcus lobatus</name>
    <dbReference type="NCBI Taxonomy" id="904363"/>
    <lineage>
        <taxon>Eukaryota</taxon>
        <taxon>Viridiplantae</taxon>
        <taxon>Chlorophyta</taxon>
        <taxon>core chlorophytes</taxon>
        <taxon>Trebouxiophyceae</taxon>
        <taxon>Chlorellales</taxon>
        <taxon>Chlorellaceae</taxon>
        <taxon>Apatococcus</taxon>
    </lineage>
</organism>
<evidence type="ECO:0000313" key="5">
    <source>
        <dbReference type="Proteomes" id="UP001438707"/>
    </source>
</evidence>
<dbReference type="SMART" id="SM00165">
    <property type="entry name" value="UBA"/>
    <property type="match status" value="1"/>
</dbReference>